<evidence type="ECO:0008006" key="4">
    <source>
        <dbReference type="Google" id="ProtNLM"/>
    </source>
</evidence>
<proteinExistence type="predicted"/>
<evidence type="ECO:0000313" key="3">
    <source>
        <dbReference type="EMBL" id="HHH13491.1"/>
    </source>
</evidence>
<dbReference type="SUPFAM" id="SSF81901">
    <property type="entry name" value="HCP-like"/>
    <property type="match status" value="1"/>
</dbReference>
<feature type="transmembrane region" description="Helical" evidence="2">
    <location>
        <begin position="12"/>
        <end position="31"/>
    </location>
</feature>
<dbReference type="EMBL" id="DROM01000279">
    <property type="protein sequence ID" value="HHH13491.1"/>
    <property type="molecule type" value="Genomic_DNA"/>
</dbReference>
<evidence type="ECO:0000256" key="1">
    <source>
        <dbReference type="SAM" id="MobiDB-lite"/>
    </source>
</evidence>
<dbReference type="AlphaFoldDB" id="A0A7C5IZ80"/>
<feature type="compositionally biased region" description="Polar residues" evidence="1">
    <location>
        <begin position="77"/>
        <end position="90"/>
    </location>
</feature>
<organism evidence="3">
    <name type="scientific">Thiolapillus brandeum</name>
    <dbReference type="NCBI Taxonomy" id="1076588"/>
    <lineage>
        <taxon>Bacteria</taxon>
        <taxon>Pseudomonadati</taxon>
        <taxon>Pseudomonadota</taxon>
        <taxon>Gammaproteobacteria</taxon>
        <taxon>Chromatiales</taxon>
        <taxon>Sedimenticolaceae</taxon>
        <taxon>Thiolapillus</taxon>
    </lineage>
</organism>
<sequence length="216" mass="22596">MNDQPQKEGRGRLWLAIGLVVAATLAAVLMVPDEEPAEVEAIPAPVVSPPPATALAEPEAPPPAESAMAPEAGKSESPATETTVSSSTGPEGSAARAWLAAAENPSPAELAAKALQFQRMGQVADAWLLYFKAAREGDAGAAMALAEQADPVFFDPARSALEKPDLVQAHKWYSRAAELGAAGAAARLEQLLKQVEKRAVAGDERAALLLEEWRSK</sequence>
<keyword evidence="2" id="KW-0472">Membrane</keyword>
<name>A0A7C5IZ80_9GAMM</name>
<accession>A0A7C5IZ80</accession>
<gene>
    <name evidence="3" type="ORF">ENJ98_04580</name>
</gene>
<dbReference type="InterPro" id="IPR011990">
    <property type="entry name" value="TPR-like_helical_dom_sf"/>
</dbReference>
<feature type="region of interest" description="Disordered" evidence="1">
    <location>
        <begin position="42"/>
        <end position="96"/>
    </location>
</feature>
<dbReference type="Gene3D" id="1.25.40.10">
    <property type="entry name" value="Tetratricopeptide repeat domain"/>
    <property type="match status" value="1"/>
</dbReference>
<keyword evidence="2" id="KW-0812">Transmembrane</keyword>
<dbReference type="Proteomes" id="UP000886100">
    <property type="component" value="Unassembled WGS sequence"/>
</dbReference>
<reference evidence="3" key="1">
    <citation type="journal article" date="2020" name="mSystems">
        <title>Genome- and Community-Level Interaction Insights into Carbon Utilization and Element Cycling Functions of Hydrothermarchaeota in Hydrothermal Sediment.</title>
        <authorList>
            <person name="Zhou Z."/>
            <person name="Liu Y."/>
            <person name="Xu W."/>
            <person name="Pan J."/>
            <person name="Luo Z.H."/>
            <person name="Li M."/>
        </authorList>
    </citation>
    <scope>NUCLEOTIDE SEQUENCE [LARGE SCALE GENOMIC DNA]</scope>
    <source>
        <strain evidence="3">HyVt-535</strain>
    </source>
</reference>
<evidence type="ECO:0000256" key="2">
    <source>
        <dbReference type="SAM" id="Phobius"/>
    </source>
</evidence>
<keyword evidence="2" id="KW-1133">Transmembrane helix</keyword>
<protein>
    <recommendedName>
        <fullName evidence="4">Sel1 repeat family protein</fullName>
    </recommendedName>
</protein>
<comment type="caution">
    <text evidence="3">The sequence shown here is derived from an EMBL/GenBank/DDBJ whole genome shotgun (WGS) entry which is preliminary data.</text>
</comment>